<feature type="region of interest" description="Disordered" evidence="1">
    <location>
        <begin position="1"/>
        <end position="41"/>
    </location>
</feature>
<dbReference type="PANTHER" id="PTHR15960:SF5">
    <property type="entry name" value="LD44032P"/>
    <property type="match status" value="1"/>
</dbReference>
<dbReference type="Gene3D" id="1.20.120.1920">
    <property type="entry name" value="UBAP1 SOUBA domain"/>
    <property type="match status" value="1"/>
</dbReference>
<dbReference type="GO" id="GO:0043162">
    <property type="term" value="P:ubiquitin-dependent protein catabolic process via the multivesicular body sorting pathway"/>
    <property type="evidence" value="ECO:0007669"/>
    <property type="project" value="InterPro"/>
</dbReference>
<dbReference type="RefSeq" id="XP_030548577.1">
    <property type="nucleotide sequence ID" value="XM_030692717.2"/>
</dbReference>
<protein>
    <submittedName>
        <fullName evidence="4">Uncharacterized protein LOC115753876</fullName>
    </submittedName>
</protein>
<dbReference type="KEGG" id="rarg:115753876"/>
<dbReference type="InterPro" id="IPR015940">
    <property type="entry name" value="UBA"/>
</dbReference>
<dbReference type="GeneID" id="115753876"/>
<name>A0A8B8QQM2_9MYRT</name>
<sequence>MYPRIGSHHGNPAVGPTAGRSSSFHLTAPPPPPSSSSGLGIRVAVKPEYRITPPPQLLPQMGDIPRSNFQFDFDFERKVLAEIEKESPDWSRLGMENLPSRSSEALPTSGPAGDPIVNKYISSGLSREAVPLAVANYGDNPTKVREFVNGYTRLREMGFSSSSIAEALVKNNNNMDEALAYFLSGSS</sequence>
<dbReference type="GO" id="GO:0000813">
    <property type="term" value="C:ESCRT I complex"/>
    <property type="evidence" value="ECO:0007669"/>
    <property type="project" value="InterPro"/>
</dbReference>
<dbReference type="Proteomes" id="UP000827889">
    <property type="component" value="Chromosome 10"/>
</dbReference>
<feature type="region of interest" description="Disordered" evidence="1">
    <location>
        <begin position="91"/>
        <end position="111"/>
    </location>
</feature>
<evidence type="ECO:0000259" key="2">
    <source>
        <dbReference type="PROSITE" id="PS50030"/>
    </source>
</evidence>
<dbReference type="InterPro" id="IPR038870">
    <property type="entry name" value="UBAP1"/>
</dbReference>
<dbReference type="SUPFAM" id="SSF46934">
    <property type="entry name" value="UBA-like"/>
    <property type="match status" value="1"/>
</dbReference>
<feature type="domain" description="UBA" evidence="2">
    <location>
        <begin position="143"/>
        <end position="185"/>
    </location>
</feature>
<keyword evidence="3" id="KW-1185">Reference proteome</keyword>
<proteinExistence type="predicted"/>
<accession>A0A8B8QQM2</accession>
<dbReference type="GO" id="GO:0043130">
    <property type="term" value="F:ubiquitin binding"/>
    <property type="evidence" value="ECO:0007669"/>
    <property type="project" value="InterPro"/>
</dbReference>
<dbReference type="PROSITE" id="PS50030">
    <property type="entry name" value="UBA"/>
    <property type="match status" value="1"/>
</dbReference>
<dbReference type="InterPro" id="IPR042575">
    <property type="entry name" value="UBAP1_C"/>
</dbReference>
<dbReference type="AlphaFoldDB" id="A0A8B8QQM2"/>
<dbReference type="PANTHER" id="PTHR15960">
    <property type="entry name" value="LD44032P"/>
    <property type="match status" value="1"/>
</dbReference>
<dbReference type="OrthoDB" id="2018023at2759"/>
<gene>
    <name evidence="4" type="primary">LOC115753876</name>
</gene>
<dbReference type="InterPro" id="IPR009060">
    <property type="entry name" value="UBA-like_sf"/>
</dbReference>
<reference evidence="4" key="1">
    <citation type="submission" date="2025-08" db="UniProtKB">
        <authorList>
            <consortium name="RefSeq"/>
        </authorList>
    </citation>
    <scope>IDENTIFICATION</scope>
    <source>
        <tissue evidence="4">Leaf</tissue>
    </source>
</reference>
<organism evidence="3 4">
    <name type="scientific">Rhodamnia argentea</name>
    <dbReference type="NCBI Taxonomy" id="178133"/>
    <lineage>
        <taxon>Eukaryota</taxon>
        <taxon>Viridiplantae</taxon>
        <taxon>Streptophyta</taxon>
        <taxon>Embryophyta</taxon>
        <taxon>Tracheophyta</taxon>
        <taxon>Spermatophyta</taxon>
        <taxon>Magnoliopsida</taxon>
        <taxon>eudicotyledons</taxon>
        <taxon>Gunneridae</taxon>
        <taxon>Pentapetalae</taxon>
        <taxon>rosids</taxon>
        <taxon>malvids</taxon>
        <taxon>Myrtales</taxon>
        <taxon>Myrtaceae</taxon>
        <taxon>Myrtoideae</taxon>
        <taxon>Myrteae</taxon>
        <taxon>Australasian group</taxon>
        <taxon>Rhodamnia</taxon>
    </lineage>
</organism>
<evidence type="ECO:0000256" key="1">
    <source>
        <dbReference type="SAM" id="MobiDB-lite"/>
    </source>
</evidence>
<evidence type="ECO:0000313" key="3">
    <source>
        <dbReference type="Proteomes" id="UP000827889"/>
    </source>
</evidence>
<evidence type="ECO:0000313" key="4">
    <source>
        <dbReference type="RefSeq" id="XP_030548577.1"/>
    </source>
</evidence>